<evidence type="ECO:0000313" key="8">
    <source>
        <dbReference type="EMBL" id="MFC5064566.1"/>
    </source>
</evidence>
<dbReference type="RefSeq" id="WP_378037909.1">
    <property type="nucleotide sequence ID" value="NZ_JBHSIV010000024.1"/>
</dbReference>
<feature type="domain" description="Major facilitator superfamily (MFS) profile" evidence="7">
    <location>
        <begin position="24"/>
        <end position="440"/>
    </location>
</feature>
<keyword evidence="5 6" id="KW-0472">Membrane</keyword>
<feature type="transmembrane region" description="Helical" evidence="6">
    <location>
        <begin position="24"/>
        <end position="42"/>
    </location>
</feature>
<evidence type="ECO:0000256" key="6">
    <source>
        <dbReference type="SAM" id="Phobius"/>
    </source>
</evidence>
<feature type="transmembrane region" description="Helical" evidence="6">
    <location>
        <begin position="54"/>
        <end position="75"/>
    </location>
</feature>
<keyword evidence="9" id="KW-1185">Reference proteome</keyword>
<feature type="transmembrane region" description="Helical" evidence="6">
    <location>
        <begin position="252"/>
        <end position="273"/>
    </location>
</feature>
<feature type="transmembrane region" description="Helical" evidence="6">
    <location>
        <begin position="379"/>
        <end position="404"/>
    </location>
</feature>
<keyword evidence="2" id="KW-0813">Transport</keyword>
<dbReference type="InterPro" id="IPR036259">
    <property type="entry name" value="MFS_trans_sf"/>
</dbReference>
<feature type="transmembrane region" description="Helical" evidence="6">
    <location>
        <begin position="324"/>
        <end position="343"/>
    </location>
</feature>
<feature type="transmembrane region" description="Helical" evidence="6">
    <location>
        <begin position="349"/>
        <end position="372"/>
    </location>
</feature>
<keyword evidence="3 6" id="KW-0812">Transmembrane</keyword>
<gene>
    <name evidence="8" type="ORF">ACFPBZ_20255</name>
</gene>
<evidence type="ECO:0000256" key="2">
    <source>
        <dbReference type="ARBA" id="ARBA00022448"/>
    </source>
</evidence>
<dbReference type="PANTHER" id="PTHR43791">
    <property type="entry name" value="PERMEASE-RELATED"/>
    <property type="match status" value="1"/>
</dbReference>
<feature type="transmembrane region" description="Helical" evidence="6">
    <location>
        <begin position="115"/>
        <end position="137"/>
    </location>
</feature>
<feature type="transmembrane region" description="Helical" evidence="6">
    <location>
        <begin position="184"/>
        <end position="207"/>
    </location>
</feature>
<feature type="transmembrane region" description="Helical" evidence="6">
    <location>
        <begin position="416"/>
        <end position="437"/>
    </location>
</feature>
<dbReference type="SUPFAM" id="SSF103473">
    <property type="entry name" value="MFS general substrate transporter"/>
    <property type="match status" value="1"/>
</dbReference>
<dbReference type="PROSITE" id="PS50850">
    <property type="entry name" value="MFS"/>
    <property type="match status" value="1"/>
</dbReference>
<dbReference type="EMBL" id="JBHSIV010000024">
    <property type="protein sequence ID" value="MFC5064566.1"/>
    <property type="molecule type" value="Genomic_DNA"/>
</dbReference>
<protein>
    <submittedName>
        <fullName evidence="8">MFS transporter</fullName>
    </submittedName>
</protein>
<comment type="subcellular location">
    <subcellularLocation>
        <location evidence="1">Cell membrane</location>
        <topology evidence="1">Multi-pass membrane protein</topology>
    </subcellularLocation>
</comment>
<proteinExistence type="predicted"/>
<accession>A0ABV9YRK9</accession>
<dbReference type="Proteomes" id="UP001595947">
    <property type="component" value="Unassembled WGS sequence"/>
</dbReference>
<evidence type="ECO:0000256" key="1">
    <source>
        <dbReference type="ARBA" id="ARBA00004651"/>
    </source>
</evidence>
<name>A0ABV9YRK9_9PSEU</name>
<dbReference type="Pfam" id="PF07690">
    <property type="entry name" value="MFS_1"/>
    <property type="match status" value="1"/>
</dbReference>
<dbReference type="CDD" id="cd17319">
    <property type="entry name" value="MFS_ExuT_GudP_like"/>
    <property type="match status" value="1"/>
</dbReference>
<feature type="transmembrane region" description="Helical" evidence="6">
    <location>
        <begin position="87"/>
        <end position="109"/>
    </location>
</feature>
<dbReference type="PANTHER" id="PTHR43791:SF36">
    <property type="entry name" value="TRANSPORTER, PUTATIVE (AFU_ORTHOLOGUE AFUA_6G08340)-RELATED"/>
    <property type="match status" value="1"/>
</dbReference>
<dbReference type="InterPro" id="IPR011701">
    <property type="entry name" value="MFS"/>
</dbReference>
<evidence type="ECO:0000256" key="4">
    <source>
        <dbReference type="ARBA" id="ARBA00022989"/>
    </source>
</evidence>
<evidence type="ECO:0000256" key="3">
    <source>
        <dbReference type="ARBA" id="ARBA00022692"/>
    </source>
</evidence>
<sequence>MSTTTPAADAEIGKRTLRRVARRLLPLLILLYFVNYLDRVNIGFAGPNGMNAELGMTATVFGLASGIFFIGYLLLEVPSNLALHRFGARIWITRILVTWGIIATAMAFVPNATTLIVLRFLLGVAEAGFFPGIILYLTYWFPAEQRARAVALFMTAVPVSVAVGSVVSSLLIRAGDGLLGASGWRIMFFAEGVPAILLGVLTFFALTDRPGQATWLRPDEREWLSTKLEEEARATERGGHWPLRRALTSPRILALAFVYFGVTYGLYALSFFLPTIVAGFEQQFGTKLSVLERGFVTAIPYVVAAVAMVFWGRRADTATTTRGRAWFVAAPALLGGLAIPIALYLSNPWLAMGAVTLCAVGVCGALAPFWALPAQFLTGAAAAGGIALVNSLGNLSGFGAPYITGALADLTGSQRAGLWVVGGCMVAAAAVVVLVGARIAKERNSPAVDPVP</sequence>
<evidence type="ECO:0000313" key="9">
    <source>
        <dbReference type="Proteomes" id="UP001595947"/>
    </source>
</evidence>
<dbReference type="Gene3D" id="1.20.1250.20">
    <property type="entry name" value="MFS general substrate transporter like domains"/>
    <property type="match status" value="2"/>
</dbReference>
<evidence type="ECO:0000259" key="7">
    <source>
        <dbReference type="PROSITE" id="PS50850"/>
    </source>
</evidence>
<feature type="transmembrane region" description="Helical" evidence="6">
    <location>
        <begin position="293"/>
        <end position="312"/>
    </location>
</feature>
<keyword evidence="4 6" id="KW-1133">Transmembrane helix</keyword>
<evidence type="ECO:0000256" key="5">
    <source>
        <dbReference type="ARBA" id="ARBA00023136"/>
    </source>
</evidence>
<dbReference type="InterPro" id="IPR020846">
    <property type="entry name" value="MFS_dom"/>
</dbReference>
<organism evidence="8 9">
    <name type="scientific">Actinomycetospora atypica</name>
    <dbReference type="NCBI Taxonomy" id="1290095"/>
    <lineage>
        <taxon>Bacteria</taxon>
        <taxon>Bacillati</taxon>
        <taxon>Actinomycetota</taxon>
        <taxon>Actinomycetes</taxon>
        <taxon>Pseudonocardiales</taxon>
        <taxon>Pseudonocardiaceae</taxon>
        <taxon>Actinomycetospora</taxon>
    </lineage>
</organism>
<reference evidence="9" key="1">
    <citation type="journal article" date="2019" name="Int. J. Syst. Evol. Microbiol.">
        <title>The Global Catalogue of Microorganisms (GCM) 10K type strain sequencing project: providing services to taxonomists for standard genome sequencing and annotation.</title>
        <authorList>
            <consortium name="The Broad Institute Genomics Platform"/>
            <consortium name="The Broad Institute Genome Sequencing Center for Infectious Disease"/>
            <person name="Wu L."/>
            <person name="Ma J."/>
        </authorList>
    </citation>
    <scope>NUCLEOTIDE SEQUENCE [LARGE SCALE GENOMIC DNA]</scope>
    <source>
        <strain evidence="9">CGMCC 4.7093</strain>
    </source>
</reference>
<feature type="transmembrane region" description="Helical" evidence="6">
    <location>
        <begin position="149"/>
        <end position="172"/>
    </location>
</feature>
<comment type="caution">
    <text evidence="8">The sequence shown here is derived from an EMBL/GenBank/DDBJ whole genome shotgun (WGS) entry which is preliminary data.</text>
</comment>